<dbReference type="GO" id="GO:0005524">
    <property type="term" value="F:ATP binding"/>
    <property type="evidence" value="ECO:0007669"/>
    <property type="project" value="UniProtKB-KW"/>
</dbReference>
<dbReference type="Gene3D" id="3.40.50.10420">
    <property type="entry name" value="NagB/RpiA/CoA transferase-like"/>
    <property type="match status" value="1"/>
</dbReference>
<dbReference type="SUPFAM" id="SSF100950">
    <property type="entry name" value="NagB/RpiA/CoA transferase-like"/>
    <property type="match status" value="1"/>
</dbReference>
<dbReference type="PANTHER" id="PTHR23407">
    <property type="entry name" value="ATPASE INHIBITOR/5-FORMYLTETRAHYDROFOLATE CYCLO-LIGASE"/>
    <property type="match status" value="1"/>
</dbReference>
<evidence type="ECO:0000256" key="4">
    <source>
        <dbReference type="PIRSR" id="PIRSR006806-1"/>
    </source>
</evidence>
<dbReference type="EC" id="6.3.3.2" evidence="5"/>
<keyword evidence="6" id="KW-0436">Ligase</keyword>
<dbReference type="PANTHER" id="PTHR23407:SF1">
    <property type="entry name" value="5-FORMYLTETRAHYDROFOLATE CYCLO-LIGASE"/>
    <property type="match status" value="1"/>
</dbReference>
<dbReference type="GO" id="GO:0046872">
    <property type="term" value="F:metal ion binding"/>
    <property type="evidence" value="ECO:0007669"/>
    <property type="project" value="UniProtKB-KW"/>
</dbReference>
<feature type="binding site" evidence="4">
    <location>
        <position position="49"/>
    </location>
    <ligand>
        <name>substrate</name>
    </ligand>
</feature>
<dbReference type="RefSeq" id="WP_185272838.1">
    <property type="nucleotide sequence ID" value="NZ_CP055156.1"/>
</dbReference>
<dbReference type="NCBIfam" id="TIGR02727">
    <property type="entry name" value="MTHFS_bact"/>
    <property type="match status" value="1"/>
</dbReference>
<feature type="binding site" evidence="4">
    <location>
        <begin position="135"/>
        <end position="143"/>
    </location>
    <ligand>
        <name>ATP</name>
        <dbReference type="ChEBI" id="CHEBI:30616"/>
    </ligand>
</feature>
<reference evidence="6 7" key="1">
    <citation type="journal article" date="2018" name="Int. J. Syst. Evol. Microbiol.">
        <title>Adhaeribacter swui sp. nov., isolated from wet mud.</title>
        <authorList>
            <person name="Kim D.U."/>
            <person name="Kim K.W."/>
            <person name="Kang M.S."/>
            <person name="Kim J.Y."/>
            <person name="Jang J.H."/>
            <person name="Kim M.K."/>
        </authorList>
    </citation>
    <scope>NUCLEOTIDE SEQUENCE [LARGE SCALE GENOMIC DNA]</scope>
    <source>
        <strain evidence="6 7">KCTC 52873</strain>
    </source>
</reference>
<evidence type="ECO:0000256" key="3">
    <source>
        <dbReference type="ARBA" id="ARBA00022840"/>
    </source>
</evidence>
<gene>
    <name evidence="6" type="ORF">HUW51_04670</name>
</gene>
<dbReference type="InterPro" id="IPR024185">
    <property type="entry name" value="FTHF_cligase-like_sf"/>
</dbReference>
<evidence type="ECO:0000256" key="1">
    <source>
        <dbReference type="ARBA" id="ARBA00010638"/>
    </source>
</evidence>
<comment type="similarity">
    <text evidence="1 5">Belongs to the 5-formyltetrahydrofolate cyclo-ligase family.</text>
</comment>
<dbReference type="PIRSF" id="PIRSF006806">
    <property type="entry name" value="FTHF_cligase"/>
    <property type="match status" value="1"/>
</dbReference>
<evidence type="ECO:0000256" key="2">
    <source>
        <dbReference type="ARBA" id="ARBA00022741"/>
    </source>
</evidence>
<name>A0A7G7G4H1_9BACT</name>
<dbReference type="InterPro" id="IPR002698">
    <property type="entry name" value="FTHF_cligase"/>
</dbReference>
<sequence length="192" mass="21795">MLKAALRLQMLQKRQGYLPTEVDRRSQQICEQFFKFFLVKDLRVVHVFLPIAAKNEVNTWFIIRQLQADFSGIKIAVPIADVTNNALSHYLLSPDTKLVINKWGIPEPVNATPIAEAAIDVVLVPLLAFDEQGHRVGYGKGYYDRFLNICRPDTLTIGLSLEEQPVPFIQDLYKGDSALQFVVTPSSVYQFK</sequence>
<keyword evidence="5" id="KW-0460">Magnesium</keyword>
<dbReference type="KEGG" id="aswu:HUW51_04670"/>
<keyword evidence="7" id="KW-1185">Reference proteome</keyword>
<keyword evidence="2 4" id="KW-0547">Nucleotide-binding</keyword>
<dbReference type="GO" id="GO:0035999">
    <property type="term" value="P:tetrahydrofolate interconversion"/>
    <property type="evidence" value="ECO:0007669"/>
    <property type="project" value="TreeGrafter"/>
</dbReference>
<evidence type="ECO:0000313" key="6">
    <source>
        <dbReference type="EMBL" id="QNF32055.1"/>
    </source>
</evidence>
<keyword evidence="5" id="KW-0479">Metal-binding</keyword>
<dbReference type="GO" id="GO:0030272">
    <property type="term" value="F:5-formyltetrahydrofolate cyclo-ligase activity"/>
    <property type="evidence" value="ECO:0007669"/>
    <property type="project" value="UniProtKB-EC"/>
</dbReference>
<protein>
    <recommendedName>
        <fullName evidence="5">5-formyltetrahydrofolate cyclo-ligase</fullName>
        <ecNumber evidence="5">6.3.3.2</ecNumber>
    </recommendedName>
</protein>
<comment type="catalytic activity">
    <reaction evidence="5">
        <text>(6S)-5-formyl-5,6,7,8-tetrahydrofolate + ATP = (6R)-5,10-methenyltetrahydrofolate + ADP + phosphate</text>
        <dbReference type="Rhea" id="RHEA:10488"/>
        <dbReference type="ChEBI" id="CHEBI:30616"/>
        <dbReference type="ChEBI" id="CHEBI:43474"/>
        <dbReference type="ChEBI" id="CHEBI:57455"/>
        <dbReference type="ChEBI" id="CHEBI:57457"/>
        <dbReference type="ChEBI" id="CHEBI:456216"/>
        <dbReference type="EC" id="6.3.3.2"/>
    </reaction>
</comment>
<proteinExistence type="inferred from homology"/>
<accession>A0A7G7G4H1</accession>
<feature type="binding site" evidence="4">
    <location>
        <begin position="3"/>
        <end position="7"/>
    </location>
    <ligand>
        <name>ATP</name>
        <dbReference type="ChEBI" id="CHEBI:30616"/>
    </ligand>
</feature>
<evidence type="ECO:0000313" key="7">
    <source>
        <dbReference type="Proteomes" id="UP000515237"/>
    </source>
</evidence>
<dbReference type="AlphaFoldDB" id="A0A7G7G4H1"/>
<comment type="cofactor">
    <cofactor evidence="5">
        <name>Mg(2+)</name>
        <dbReference type="ChEBI" id="CHEBI:18420"/>
    </cofactor>
</comment>
<dbReference type="InterPro" id="IPR037171">
    <property type="entry name" value="NagB/RpiA_transferase-like"/>
</dbReference>
<feature type="binding site" evidence="4">
    <location>
        <position position="56"/>
    </location>
    <ligand>
        <name>substrate</name>
    </ligand>
</feature>
<keyword evidence="3 4" id="KW-0067">ATP-binding</keyword>
<dbReference type="GO" id="GO:0009396">
    <property type="term" value="P:folic acid-containing compound biosynthetic process"/>
    <property type="evidence" value="ECO:0007669"/>
    <property type="project" value="TreeGrafter"/>
</dbReference>
<dbReference type="Pfam" id="PF01812">
    <property type="entry name" value="5-FTHF_cyc-lig"/>
    <property type="match status" value="1"/>
</dbReference>
<dbReference type="EMBL" id="CP055156">
    <property type="protein sequence ID" value="QNF32055.1"/>
    <property type="molecule type" value="Genomic_DNA"/>
</dbReference>
<organism evidence="6 7">
    <name type="scientific">Adhaeribacter swui</name>
    <dbReference type="NCBI Taxonomy" id="2086471"/>
    <lineage>
        <taxon>Bacteria</taxon>
        <taxon>Pseudomonadati</taxon>
        <taxon>Bacteroidota</taxon>
        <taxon>Cytophagia</taxon>
        <taxon>Cytophagales</taxon>
        <taxon>Hymenobacteraceae</taxon>
        <taxon>Adhaeribacter</taxon>
    </lineage>
</organism>
<dbReference type="Proteomes" id="UP000515237">
    <property type="component" value="Chromosome"/>
</dbReference>
<evidence type="ECO:0000256" key="5">
    <source>
        <dbReference type="RuleBase" id="RU361279"/>
    </source>
</evidence>